<reference evidence="2" key="3">
    <citation type="submission" date="2025-08" db="UniProtKB">
        <authorList>
            <consortium name="RefSeq"/>
        </authorList>
    </citation>
    <scope>IDENTIFICATION</scope>
    <source>
        <strain evidence="2">NI907</strain>
    </source>
</reference>
<dbReference type="AlphaFoldDB" id="A0A6P8AWH1"/>
<dbReference type="GeneID" id="41962958"/>
<evidence type="ECO:0000313" key="1">
    <source>
        <dbReference type="Proteomes" id="UP000515153"/>
    </source>
</evidence>
<keyword evidence="1" id="KW-1185">Reference proteome</keyword>
<reference evidence="1 2" key="1">
    <citation type="journal article" date="2019" name="Mol. Biol. Evol.">
        <title>Blast fungal genomes show frequent chromosomal changes, gene gains and losses, and effector gene turnover.</title>
        <authorList>
            <person name="Gomez Luciano L.B."/>
            <person name="Jason Tsai I."/>
            <person name="Chuma I."/>
            <person name="Tosa Y."/>
            <person name="Chen Y.H."/>
            <person name="Li J.Y."/>
            <person name="Li M.Y."/>
            <person name="Jade Lu M.Y."/>
            <person name="Nakayashiki H."/>
            <person name="Li W.H."/>
        </authorList>
    </citation>
    <scope>NUCLEOTIDE SEQUENCE [LARGE SCALE GENOMIC DNA]</scope>
    <source>
        <strain evidence="1 2">NI907</strain>
    </source>
</reference>
<dbReference type="Proteomes" id="UP000515153">
    <property type="component" value="Chromosome V"/>
</dbReference>
<reference evidence="2" key="2">
    <citation type="submission" date="2019-10" db="EMBL/GenBank/DDBJ databases">
        <authorList>
            <consortium name="NCBI Genome Project"/>
        </authorList>
    </citation>
    <scope>NUCLEOTIDE SEQUENCE</scope>
    <source>
        <strain evidence="2">NI907</strain>
    </source>
</reference>
<evidence type="ECO:0000313" key="2">
    <source>
        <dbReference type="RefSeq" id="XP_030979232.1"/>
    </source>
</evidence>
<dbReference type="KEGG" id="pgri:PgNI_08048"/>
<sequence>MLCETTRHGWLNMTVLGTTPIIPKALDETKAILCINQPIGRTAAMQNLSPAGPDHGCICVSVAIIFTVIGAVRSRRSSVRAAGEVQGMPVEVRLRSDCVG</sequence>
<dbReference type="RefSeq" id="XP_030979232.1">
    <property type="nucleotide sequence ID" value="XM_031128049.1"/>
</dbReference>
<organism evidence="1 2">
    <name type="scientific">Pyricularia grisea</name>
    <name type="common">Crabgrass-specific blast fungus</name>
    <name type="synonym">Magnaporthe grisea</name>
    <dbReference type="NCBI Taxonomy" id="148305"/>
    <lineage>
        <taxon>Eukaryota</taxon>
        <taxon>Fungi</taxon>
        <taxon>Dikarya</taxon>
        <taxon>Ascomycota</taxon>
        <taxon>Pezizomycotina</taxon>
        <taxon>Sordariomycetes</taxon>
        <taxon>Sordariomycetidae</taxon>
        <taxon>Magnaporthales</taxon>
        <taxon>Pyriculariaceae</taxon>
        <taxon>Pyricularia</taxon>
    </lineage>
</organism>
<name>A0A6P8AWH1_PYRGI</name>
<accession>A0A6P8AWH1</accession>
<proteinExistence type="predicted"/>
<gene>
    <name evidence="2" type="ORF">PgNI_08048</name>
</gene>
<protein>
    <submittedName>
        <fullName evidence="2">Uncharacterized protein</fullName>
    </submittedName>
</protein>